<dbReference type="PANTHER" id="PTHR34351:SF1">
    <property type="entry name" value="SLR1927 PROTEIN"/>
    <property type="match status" value="1"/>
</dbReference>
<dbReference type="PANTHER" id="PTHR34351">
    <property type="entry name" value="SLR1927 PROTEIN-RELATED"/>
    <property type="match status" value="1"/>
</dbReference>
<feature type="domain" description="DUF58" evidence="2">
    <location>
        <begin position="194"/>
        <end position="241"/>
    </location>
</feature>
<evidence type="ECO:0000313" key="3">
    <source>
        <dbReference type="EMBL" id="RGR72110.1"/>
    </source>
</evidence>
<feature type="transmembrane region" description="Helical" evidence="1">
    <location>
        <begin position="7"/>
        <end position="24"/>
    </location>
</feature>
<sequence>MKKCRQGYLVFLTSCLLATCFFSSKLTFWVLLAGLCLPLVLEILLFLDVRRMRAEVSLDSSVPRGTPAAYRLTLNPALTLAAGHLHIRLEVDNHLTGQRGEQTAVFALNRETDLAIELIPEGCGEYTIRCQRLEVSDLFGLCVRSLPPLPEQHLTAFPRPIPVELKIRKMPHGIQEGETAYENRKGNDPSEVFDLRDYQPQDDIRQIHWKLSSKLDTMVVKEASDTSHYDTILMLDAGWNNQPAAVLSAAVELALALSQKLIEQGIGHQAVFAAETQLAEQAVRSAAEEPQLAAFWIRLRLPASPGNGLRLFAGRWDQKQYNKMIYVTAGDFPPMLNLLDPQLDVTAITVKADQQTIHMAEKGRCQQIELPLSALDNTAVQLLI</sequence>
<feature type="transmembrane region" description="Helical" evidence="1">
    <location>
        <begin position="30"/>
        <end position="47"/>
    </location>
</feature>
<accession>A0A412FVE8</accession>
<dbReference type="AlphaFoldDB" id="A0A412FVE8"/>
<keyword evidence="4" id="KW-1185">Reference proteome</keyword>
<keyword evidence="1" id="KW-0812">Transmembrane</keyword>
<organism evidence="3 4">
    <name type="scientific">Holdemania filiformis</name>
    <dbReference type="NCBI Taxonomy" id="61171"/>
    <lineage>
        <taxon>Bacteria</taxon>
        <taxon>Bacillati</taxon>
        <taxon>Bacillota</taxon>
        <taxon>Erysipelotrichia</taxon>
        <taxon>Erysipelotrichales</taxon>
        <taxon>Erysipelotrichaceae</taxon>
        <taxon>Holdemania</taxon>
    </lineage>
</organism>
<name>A0A412FVE8_9FIRM</name>
<dbReference type="EMBL" id="QRUP01000016">
    <property type="protein sequence ID" value="RGR72110.1"/>
    <property type="molecule type" value="Genomic_DNA"/>
</dbReference>
<dbReference type="InterPro" id="IPR002881">
    <property type="entry name" value="DUF58"/>
</dbReference>
<dbReference type="Proteomes" id="UP000284178">
    <property type="component" value="Unassembled WGS sequence"/>
</dbReference>
<dbReference type="GeneID" id="83016203"/>
<comment type="caution">
    <text evidence="3">The sequence shown here is derived from an EMBL/GenBank/DDBJ whole genome shotgun (WGS) entry which is preliminary data.</text>
</comment>
<evidence type="ECO:0000256" key="1">
    <source>
        <dbReference type="SAM" id="Phobius"/>
    </source>
</evidence>
<keyword evidence="1" id="KW-0472">Membrane</keyword>
<gene>
    <name evidence="3" type="ORF">DWY25_12440</name>
</gene>
<dbReference type="RefSeq" id="WP_117895493.1">
    <property type="nucleotide sequence ID" value="NZ_CABJCV010000016.1"/>
</dbReference>
<proteinExistence type="predicted"/>
<evidence type="ECO:0000313" key="4">
    <source>
        <dbReference type="Proteomes" id="UP000284178"/>
    </source>
</evidence>
<keyword evidence="1" id="KW-1133">Transmembrane helix</keyword>
<reference evidence="3 4" key="1">
    <citation type="submission" date="2018-08" db="EMBL/GenBank/DDBJ databases">
        <title>A genome reference for cultivated species of the human gut microbiota.</title>
        <authorList>
            <person name="Zou Y."/>
            <person name="Xue W."/>
            <person name="Luo G."/>
        </authorList>
    </citation>
    <scope>NUCLEOTIDE SEQUENCE [LARGE SCALE GENOMIC DNA]</scope>
    <source>
        <strain evidence="3 4">AF24-29</strain>
    </source>
</reference>
<dbReference type="Pfam" id="PF01882">
    <property type="entry name" value="DUF58"/>
    <property type="match status" value="1"/>
</dbReference>
<evidence type="ECO:0000259" key="2">
    <source>
        <dbReference type="Pfam" id="PF01882"/>
    </source>
</evidence>
<protein>
    <submittedName>
        <fullName evidence="3">DUF58 domain-containing protein</fullName>
    </submittedName>
</protein>